<evidence type="ECO:0000313" key="1">
    <source>
        <dbReference type="EMBL" id="KAK6195703.1"/>
    </source>
</evidence>
<organism evidence="1 2">
    <name type="scientific">Patella caerulea</name>
    <name type="common">Rayed Mediterranean limpet</name>
    <dbReference type="NCBI Taxonomy" id="87958"/>
    <lineage>
        <taxon>Eukaryota</taxon>
        <taxon>Metazoa</taxon>
        <taxon>Spiralia</taxon>
        <taxon>Lophotrochozoa</taxon>
        <taxon>Mollusca</taxon>
        <taxon>Gastropoda</taxon>
        <taxon>Patellogastropoda</taxon>
        <taxon>Patelloidea</taxon>
        <taxon>Patellidae</taxon>
        <taxon>Patella</taxon>
    </lineage>
</organism>
<gene>
    <name evidence="1" type="ORF">SNE40_001075</name>
</gene>
<evidence type="ECO:0008006" key="3">
    <source>
        <dbReference type="Google" id="ProtNLM"/>
    </source>
</evidence>
<proteinExistence type="predicted"/>
<reference evidence="1 2" key="1">
    <citation type="submission" date="2024-01" db="EMBL/GenBank/DDBJ databases">
        <title>The genome of the rayed Mediterranean limpet Patella caerulea (Linnaeus, 1758).</title>
        <authorList>
            <person name="Anh-Thu Weber A."/>
            <person name="Halstead-Nussloch G."/>
        </authorList>
    </citation>
    <scope>NUCLEOTIDE SEQUENCE [LARGE SCALE GENOMIC DNA]</scope>
    <source>
        <strain evidence="1">AATW-2023a</strain>
        <tissue evidence="1">Whole specimen</tissue>
    </source>
</reference>
<dbReference type="EMBL" id="JAZGQO010000001">
    <property type="protein sequence ID" value="KAK6195703.1"/>
    <property type="molecule type" value="Genomic_DNA"/>
</dbReference>
<protein>
    <recommendedName>
        <fullName evidence="3">KRAB-A domain-containing protein 2</fullName>
    </recommendedName>
</protein>
<dbReference type="AlphaFoldDB" id="A0AAN8Q7S2"/>
<comment type="caution">
    <text evidence="1">The sequence shown here is derived from an EMBL/GenBank/DDBJ whole genome shotgun (WGS) entry which is preliminary data.</text>
</comment>
<keyword evidence="2" id="KW-1185">Reference proteome</keyword>
<sequence>MIENIKAAAGAGGTKNRYGYHLLSKFEILQCGDVEKLIKKRATQDEDPVYYVCIEDTYDVVKRAHTATGHGGRDRMAKEVNKKYANITREALEILKSYCQECQKKRKRPKTKGVVVCPILTKEFASRAQIDLIDMQSMAQIHSSGSWSIKTT</sequence>
<evidence type="ECO:0000313" key="2">
    <source>
        <dbReference type="Proteomes" id="UP001347796"/>
    </source>
</evidence>
<accession>A0AAN8Q7S2</accession>
<dbReference type="Proteomes" id="UP001347796">
    <property type="component" value="Unassembled WGS sequence"/>
</dbReference>
<name>A0AAN8Q7S2_PATCE</name>